<gene>
    <name evidence="3" type="ORF">GCM10010430_59830</name>
</gene>
<dbReference type="Gene3D" id="3.40.140.10">
    <property type="entry name" value="Cytidine Deaminase, domain 2"/>
    <property type="match status" value="1"/>
</dbReference>
<dbReference type="RefSeq" id="WP_344639641.1">
    <property type="nucleotide sequence ID" value="NZ_BAAATR010000034.1"/>
</dbReference>
<dbReference type="PROSITE" id="PS51747">
    <property type="entry name" value="CYT_DCMP_DEAMINASES_2"/>
    <property type="match status" value="1"/>
</dbReference>
<evidence type="ECO:0000259" key="2">
    <source>
        <dbReference type="PROSITE" id="PS51747"/>
    </source>
</evidence>
<evidence type="ECO:0000256" key="1">
    <source>
        <dbReference type="ARBA" id="ARBA00006576"/>
    </source>
</evidence>
<dbReference type="Proteomes" id="UP001500305">
    <property type="component" value="Unassembled WGS sequence"/>
</dbReference>
<sequence length="150" mass="15983">MEPLSKADQQLLDAAYDAGRRHCCPPNHTVATAARTADGSILTAVNVAHYSGGPCAEIVIIGIAASQDIHHLDAIATVGTNSHPGLRPPCGWCRQILYDYFPDLTVITGTDQEPRALPIAALLPGMSEWLDHHTAGTPSRTSNRPLRSPS</sequence>
<keyword evidence="4" id="KW-1185">Reference proteome</keyword>
<accession>A0ABN3ERC1</accession>
<organism evidence="3 4">
    <name type="scientific">Kitasatospora cystarginea</name>
    <dbReference type="NCBI Taxonomy" id="58350"/>
    <lineage>
        <taxon>Bacteria</taxon>
        <taxon>Bacillati</taxon>
        <taxon>Actinomycetota</taxon>
        <taxon>Actinomycetes</taxon>
        <taxon>Kitasatosporales</taxon>
        <taxon>Streptomycetaceae</taxon>
        <taxon>Kitasatospora</taxon>
    </lineage>
</organism>
<dbReference type="PANTHER" id="PTHR11644:SF2">
    <property type="entry name" value="CYTIDINE DEAMINASE"/>
    <property type="match status" value="1"/>
</dbReference>
<proteinExistence type="inferred from homology"/>
<evidence type="ECO:0000313" key="3">
    <source>
        <dbReference type="EMBL" id="GAA2266782.1"/>
    </source>
</evidence>
<protein>
    <submittedName>
        <fullName evidence="3">Cytidine deaminase</fullName>
    </submittedName>
</protein>
<dbReference type="EMBL" id="BAAATR010000034">
    <property type="protein sequence ID" value="GAA2266782.1"/>
    <property type="molecule type" value="Genomic_DNA"/>
</dbReference>
<evidence type="ECO:0000313" key="4">
    <source>
        <dbReference type="Proteomes" id="UP001500305"/>
    </source>
</evidence>
<comment type="similarity">
    <text evidence="1">Belongs to the cytidine and deoxycytidylate deaminase family.</text>
</comment>
<dbReference type="InterPro" id="IPR002125">
    <property type="entry name" value="CMP_dCMP_dom"/>
</dbReference>
<dbReference type="SUPFAM" id="SSF53927">
    <property type="entry name" value="Cytidine deaminase-like"/>
    <property type="match status" value="1"/>
</dbReference>
<dbReference type="InterPro" id="IPR016193">
    <property type="entry name" value="Cytidine_deaminase-like"/>
</dbReference>
<comment type="caution">
    <text evidence="3">The sequence shown here is derived from an EMBL/GenBank/DDBJ whole genome shotgun (WGS) entry which is preliminary data.</text>
</comment>
<reference evidence="3 4" key="1">
    <citation type="journal article" date="2019" name="Int. J. Syst. Evol. Microbiol.">
        <title>The Global Catalogue of Microorganisms (GCM) 10K type strain sequencing project: providing services to taxonomists for standard genome sequencing and annotation.</title>
        <authorList>
            <consortium name="The Broad Institute Genomics Platform"/>
            <consortium name="The Broad Institute Genome Sequencing Center for Infectious Disease"/>
            <person name="Wu L."/>
            <person name="Ma J."/>
        </authorList>
    </citation>
    <scope>NUCLEOTIDE SEQUENCE [LARGE SCALE GENOMIC DNA]</scope>
    <source>
        <strain evidence="3 4">JCM 7356</strain>
    </source>
</reference>
<dbReference type="InterPro" id="IPR050202">
    <property type="entry name" value="Cyt/Deoxycyt_deaminase"/>
</dbReference>
<name>A0ABN3ERC1_9ACTN</name>
<feature type="domain" description="CMP/dCMP-type deaminase" evidence="2">
    <location>
        <begin position="6"/>
        <end position="130"/>
    </location>
</feature>
<dbReference type="PANTHER" id="PTHR11644">
    <property type="entry name" value="CYTIDINE DEAMINASE"/>
    <property type="match status" value="1"/>
</dbReference>
<dbReference type="CDD" id="cd01283">
    <property type="entry name" value="cytidine_deaminase"/>
    <property type="match status" value="1"/>
</dbReference>